<keyword evidence="2" id="KW-1185">Reference proteome</keyword>
<sequence>MEAIWRRRSRPIVRDDPYYNGDLETNTLRECEDLVNNPRSVNFEYVAEGRANVVFSIWESCESGARKGRFEGTLLRVPKATPGVTPCDYNTLQDFHENQVEEHVGRQHLVPQVLIHISDEVAEILHKRRNKADESEIRAGYAMLIQDMSASPGYSVLEFKPKWLAQSPIASSGAKRCRTCAREAFRNHQKQAEGHAVSVPICPLGLVHENPEVVMDTIRRLAPEWTEQSHKRLSDAFDKSGILEKLRELQTRGDPDRALLDDPSDSDFGLAMTLRDCSCYVRMPDDVNQDLEIKLADVDKKNWEEKQTYWRETHWNLVDNGWYTCEEQVNPPVVTAYLVAISSPSEDLKGGEGNGATEKKDHDFGEGVPIRCPPMPPSSICKLIKLAWHSPKPVLTMAFNFNWSPLAADAEFYKRAQELLTSALNKYPKPPIIVDDILVTEFNLGSVPPDLEILEIGDLAEDRFRGIFKMCYSGDAFLTLRTKVQANPLNTYLSAKPTFTSPQPLAASAGLTIPLSITLSEIKLSAFIILVFSKQKGLTLVFRNDPLESLKVSSTFDSIQFVRDYLQRTIEGQLRNLMMDELPAIIHKLSLRLWCPDQIPRDEEIVKENVEDEAVVDPFANPPVEAVDSYGHVLDADDVASLSLDCGSGPQSLFSQKNMLRLAALTDSHRTLSLFTPGIRDAMFRAWAGPTDRHDAGVSTPVVAPTLYRMPSTHGSSTIYTFTDTGSMDQGSVPSRPSMVSLNSATAGLTLGAGKHSRNLRKKKTRVVNLRRPKTGSETSSDMGDTMTDTVSVTAPVSEPILPTSIPEEIEEEMVSPQNSTRARFGGDKRPTLARAPLNMDIYEEPIITDGPPPTIPTVGDKMPSSRIERALRAAASSRRPGFEESMPANSDTSSVMLEQAWIMKMADEIARRVYDEKQRKEKMWEEGDEAPPPAYQPTQLFEVGGVTNRGRRRMVKRPGGPVGGIAAGTLGEHIAARILERLGVSAGGEGKENHD</sequence>
<dbReference type="Proteomes" id="UP001153332">
    <property type="component" value="Unassembled WGS sequence"/>
</dbReference>
<evidence type="ECO:0000313" key="1">
    <source>
        <dbReference type="EMBL" id="KAJ8131711.1"/>
    </source>
</evidence>
<gene>
    <name evidence="1" type="ORF">O1611_g1913</name>
</gene>
<organism evidence="1 2">
    <name type="scientific">Lasiodiplodia mahajangana</name>
    <dbReference type="NCBI Taxonomy" id="1108764"/>
    <lineage>
        <taxon>Eukaryota</taxon>
        <taxon>Fungi</taxon>
        <taxon>Dikarya</taxon>
        <taxon>Ascomycota</taxon>
        <taxon>Pezizomycotina</taxon>
        <taxon>Dothideomycetes</taxon>
        <taxon>Dothideomycetes incertae sedis</taxon>
        <taxon>Botryosphaeriales</taxon>
        <taxon>Botryosphaeriaceae</taxon>
        <taxon>Lasiodiplodia</taxon>
    </lineage>
</organism>
<dbReference type="EMBL" id="JAPUUL010000242">
    <property type="protein sequence ID" value="KAJ8131711.1"/>
    <property type="molecule type" value="Genomic_DNA"/>
</dbReference>
<proteinExistence type="predicted"/>
<evidence type="ECO:0000313" key="2">
    <source>
        <dbReference type="Proteomes" id="UP001153332"/>
    </source>
</evidence>
<reference evidence="1" key="1">
    <citation type="submission" date="2022-12" db="EMBL/GenBank/DDBJ databases">
        <title>Genome Sequence of Lasiodiplodia mahajangana.</title>
        <authorList>
            <person name="Buettner E."/>
        </authorList>
    </citation>
    <scope>NUCLEOTIDE SEQUENCE</scope>
    <source>
        <strain evidence="1">VT137</strain>
    </source>
</reference>
<protein>
    <submittedName>
        <fullName evidence="1">Uncharacterized protein</fullName>
    </submittedName>
</protein>
<name>A0ACC2JW75_9PEZI</name>
<comment type="caution">
    <text evidence="1">The sequence shown here is derived from an EMBL/GenBank/DDBJ whole genome shotgun (WGS) entry which is preliminary data.</text>
</comment>
<accession>A0ACC2JW75</accession>